<organism evidence="1 2">
    <name type="scientific">Acidisarcina polymorpha</name>
    <dbReference type="NCBI Taxonomy" id="2211140"/>
    <lineage>
        <taxon>Bacteria</taxon>
        <taxon>Pseudomonadati</taxon>
        <taxon>Acidobacteriota</taxon>
        <taxon>Terriglobia</taxon>
        <taxon>Terriglobales</taxon>
        <taxon>Acidobacteriaceae</taxon>
        <taxon>Acidisarcina</taxon>
    </lineage>
</organism>
<evidence type="ECO:0008006" key="3">
    <source>
        <dbReference type="Google" id="ProtNLM"/>
    </source>
</evidence>
<protein>
    <recommendedName>
        <fullName evidence="3">Transcriptional regulator, AraC family</fullName>
    </recommendedName>
</protein>
<name>A0A2Z5FTZ6_9BACT</name>
<evidence type="ECO:0000313" key="1">
    <source>
        <dbReference type="EMBL" id="AXC10303.1"/>
    </source>
</evidence>
<dbReference type="EMBL" id="CP030840">
    <property type="protein sequence ID" value="AXC10303.1"/>
    <property type="molecule type" value="Genomic_DNA"/>
</dbReference>
<dbReference type="Proteomes" id="UP000253606">
    <property type="component" value="Chromosome"/>
</dbReference>
<sequence length="126" mass="14320">MPKILPAGEHYGNTLQQWSSDSMLVCQVRYDRGATYDVHGNERASMIFVQTGHCSKRMGSERLELARSSMLFIPFERLQADSFPFGATFLAVEFSASFLHRMVRTDLAVDDHVLLSLKMPRLWAHG</sequence>
<gene>
    <name evidence="1" type="ORF">ACPOL_0950</name>
</gene>
<dbReference type="KEGG" id="abas:ACPOL_0950"/>
<accession>A0A2Z5FTZ6</accession>
<proteinExistence type="predicted"/>
<evidence type="ECO:0000313" key="2">
    <source>
        <dbReference type="Proteomes" id="UP000253606"/>
    </source>
</evidence>
<keyword evidence="2" id="KW-1185">Reference proteome</keyword>
<reference evidence="1 2" key="1">
    <citation type="journal article" date="2018" name="Front. Microbiol.">
        <title>Hydrolytic Capabilities as a Key to Environmental Success: Chitinolytic and Cellulolytic Acidobacteria From Acidic Sub-arctic Soils and Boreal Peatlands.</title>
        <authorList>
            <person name="Belova S.E."/>
            <person name="Ravin N.V."/>
            <person name="Pankratov T.A."/>
            <person name="Rakitin A.L."/>
            <person name="Ivanova A.A."/>
            <person name="Beletsky A.V."/>
            <person name="Mardanov A.V."/>
            <person name="Sinninghe Damste J.S."/>
            <person name="Dedysh S.N."/>
        </authorList>
    </citation>
    <scope>NUCLEOTIDE SEQUENCE [LARGE SCALE GENOMIC DNA]</scope>
    <source>
        <strain evidence="1 2">SBC82</strain>
    </source>
</reference>
<dbReference type="AlphaFoldDB" id="A0A2Z5FTZ6"/>
<dbReference type="RefSeq" id="WP_114205962.1">
    <property type="nucleotide sequence ID" value="NZ_CP030840.1"/>
</dbReference>